<feature type="compositionally biased region" description="Basic and acidic residues" evidence="1">
    <location>
        <begin position="282"/>
        <end position="291"/>
    </location>
</feature>
<gene>
    <name evidence="2" type="ORF">AXF42_Ash014982</name>
</gene>
<feature type="region of interest" description="Disordered" evidence="1">
    <location>
        <begin position="264"/>
        <end position="291"/>
    </location>
</feature>
<evidence type="ECO:0000313" key="2">
    <source>
        <dbReference type="EMBL" id="PKA62098.1"/>
    </source>
</evidence>
<protein>
    <submittedName>
        <fullName evidence="2">Uncharacterized protein</fullName>
    </submittedName>
</protein>
<dbReference type="AlphaFoldDB" id="A0A2I0B2S9"/>
<accession>A0A2I0B2S9</accession>
<evidence type="ECO:0000256" key="1">
    <source>
        <dbReference type="SAM" id="MobiDB-lite"/>
    </source>
</evidence>
<keyword evidence="3" id="KW-1185">Reference proteome</keyword>
<dbReference type="Proteomes" id="UP000236161">
    <property type="component" value="Unassembled WGS sequence"/>
</dbReference>
<dbReference type="EMBL" id="KZ451919">
    <property type="protein sequence ID" value="PKA62098.1"/>
    <property type="molecule type" value="Genomic_DNA"/>
</dbReference>
<organism evidence="2 3">
    <name type="scientific">Apostasia shenzhenica</name>
    <dbReference type="NCBI Taxonomy" id="1088818"/>
    <lineage>
        <taxon>Eukaryota</taxon>
        <taxon>Viridiplantae</taxon>
        <taxon>Streptophyta</taxon>
        <taxon>Embryophyta</taxon>
        <taxon>Tracheophyta</taxon>
        <taxon>Spermatophyta</taxon>
        <taxon>Magnoliopsida</taxon>
        <taxon>Liliopsida</taxon>
        <taxon>Asparagales</taxon>
        <taxon>Orchidaceae</taxon>
        <taxon>Apostasioideae</taxon>
        <taxon>Apostasia</taxon>
    </lineage>
</organism>
<name>A0A2I0B2S9_9ASPA</name>
<proteinExistence type="predicted"/>
<evidence type="ECO:0000313" key="3">
    <source>
        <dbReference type="Proteomes" id="UP000236161"/>
    </source>
</evidence>
<sequence>MGLEWAGVILTYFSPFTQRLHQANRGTHTPLSNGKPEAVAAGSVFPVAAGEAALGKPRPPEIPLLSRRRLKTKSPSSGLATGEVVVPILVDIGCKGLFTKKIDEALLEEAIITSFLGLYWNLLLRIRCSAGNRVTRWRHGRGRSSVSIVDPRRRPPEPKAALCVRPPARVALSSSKGGHLRAKPCAWAPASRLSARVLTAASGPPLHVAASATNCTHGPPVEPPCSARDHKAEAYPPPTTAYPPPGVNYAYAAPPPAVSPPGYPVTGGAPYPQQQVPVKTKQRGEGFWKGW</sequence>
<reference evidence="2 3" key="1">
    <citation type="journal article" date="2017" name="Nature">
        <title>The Apostasia genome and the evolution of orchids.</title>
        <authorList>
            <person name="Zhang G.Q."/>
            <person name="Liu K.W."/>
            <person name="Li Z."/>
            <person name="Lohaus R."/>
            <person name="Hsiao Y.Y."/>
            <person name="Niu S.C."/>
            <person name="Wang J.Y."/>
            <person name="Lin Y.C."/>
            <person name="Xu Q."/>
            <person name="Chen L.J."/>
            <person name="Yoshida K."/>
            <person name="Fujiwara S."/>
            <person name="Wang Z.W."/>
            <person name="Zhang Y.Q."/>
            <person name="Mitsuda N."/>
            <person name="Wang M."/>
            <person name="Liu G.H."/>
            <person name="Pecoraro L."/>
            <person name="Huang H.X."/>
            <person name="Xiao X.J."/>
            <person name="Lin M."/>
            <person name="Wu X.Y."/>
            <person name="Wu W.L."/>
            <person name="Chen Y.Y."/>
            <person name="Chang S.B."/>
            <person name="Sakamoto S."/>
            <person name="Ohme-Takagi M."/>
            <person name="Yagi M."/>
            <person name="Zeng S.J."/>
            <person name="Shen C.Y."/>
            <person name="Yeh C.M."/>
            <person name="Luo Y.B."/>
            <person name="Tsai W.C."/>
            <person name="Van de Peer Y."/>
            <person name="Liu Z.J."/>
        </authorList>
    </citation>
    <scope>NUCLEOTIDE SEQUENCE [LARGE SCALE GENOMIC DNA]</scope>
    <source>
        <strain evidence="3">cv. Shenzhen</strain>
        <tissue evidence="2">Stem</tissue>
    </source>
</reference>
<dbReference type="OrthoDB" id="785836at2759"/>